<gene>
    <name evidence="7" type="ORF">Cgig2_021474</name>
</gene>
<dbReference type="PANTHER" id="PTHR46058:SF3">
    <property type="entry name" value="PROTEIN BREVIS RADIX-LIKE 4"/>
    <property type="match status" value="1"/>
</dbReference>
<comment type="similarity">
    <text evidence="2">Belongs to the BRX family.</text>
</comment>
<dbReference type="Pfam" id="PF13713">
    <property type="entry name" value="BRX_N"/>
    <property type="match status" value="1"/>
</dbReference>
<proteinExistence type="inferred from homology"/>
<evidence type="ECO:0000256" key="3">
    <source>
        <dbReference type="ARBA" id="ARBA00023242"/>
    </source>
</evidence>
<keyword evidence="5" id="KW-1133">Transmembrane helix</keyword>
<organism evidence="7 8">
    <name type="scientific">Carnegiea gigantea</name>
    <dbReference type="NCBI Taxonomy" id="171969"/>
    <lineage>
        <taxon>Eukaryota</taxon>
        <taxon>Viridiplantae</taxon>
        <taxon>Streptophyta</taxon>
        <taxon>Embryophyta</taxon>
        <taxon>Tracheophyta</taxon>
        <taxon>Spermatophyta</taxon>
        <taxon>Magnoliopsida</taxon>
        <taxon>eudicotyledons</taxon>
        <taxon>Gunneridae</taxon>
        <taxon>Pentapetalae</taxon>
        <taxon>Caryophyllales</taxon>
        <taxon>Cactineae</taxon>
        <taxon>Cactaceae</taxon>
        <taxon>Cactoideae</taxon>
        <taxon>Echinocereeae</taxon>
        <taxon>Carnegiea</taxon>
    </lineage>
</organism>
<dbReference type="GO" id="GO:0005634">
    <property type="term" value="C:nucleus"/>
    <property type="evidence" value="ECO:0007669"/>
    <property type="project" value="UniProtKB-SubCell"/>
</dbReference>
<feature type="transmembrane region" description="Helical" evidence="5">
    <location>
        <begin position="448"/>
        <end position="473"/>
    </location>
</feature>
<dbReference type="InterPro" id="IPR044532">
    <property type="entry name" value="BRX-like"/>
</dbReference>
<evidence type="ECO:0000256" key="1">
    <source>
        <dbReference type="ARBA" id="ARBA00004123"/>
    </source>
</evidence>
<dbReference type="OrthoDB" id="10250282at2759"/>
<dbReference type="PANTHER" id="PTHR46058">
    <property type="entry name" value="PROTEIN BREVIS RADIX-LIKE 1"/>
    <property type="match status" value="1"/>
</dbReference>
<comment type="subcellular location">
    <subcellularLocation>
        <location evidence="1">Nucleus</location>
    </subcellularLocation>
</comment>
<protein>
    <recommendedName>
        <fullName evidence="6">BRX domain-containing protein</fullName>
    </recommendedName>
</protein>
<dbReference type="Pfam" id="PF08381">
    <property type="entry name" value="BRX"/>
    <property type="match status" value="2"/>
</dbReference>
<feature type="region of interest" description="Disordered" evidence="4">
    <location>
        <begin position="219"/>
        <end position="332"/>
    </location>
</feature>
<keyword evidence="8" id="KW-1185">Reference proteome</keyword>
<sequence>MLTCVARPKQQHGNKSVSPHFERDDPDSVAHNPNSKQAIKSLTSQIKGIALKASGAYKCNPCSHPGQGQGQPGIGPVHQSEPGPEKFKPAWPYRRTASVNSSSSSSTPRWGKEMEARLKGLSVGRVAGEVATPALSASASGRRPDPVVLMEESEPKEWVAQVEPGVLITFVSLPRGGNDLKRIRFNRDMFNQWQAQKWWTDNYEKVLELYNVQRLSRHAFPLPTPPRSDDENSKIESIGDSPATPPLSKESLPRNLYRGMGYSSSDSFEQHSKQSHQYNESSGLASTPKHSNISGVTAKTEASSMDESLRSTPSQDADQSGELSISTASDIETEWVEEDEPGVYITIRALPGGRRELRRVRFRKNFHVLLLRNYKTKYVVEDQHGKACSLVDSHIAVKNLVKCMLGFGGRRTEPGYMNNTYDWKTSIDWIICFMSLCNLKVFNLRDPILWKFLFLFSGFLFSSSWGGFLSMLLDEGKISKKSS</sequence>
<evidence type="ECO:0000256" key="2">
    <source>
        <dbReference type="ARBA" id="ARBA00009057"/>
    </source>
</evidence>
<keyword evidence="3" id="KW-0539">Nucleus</keyword>
<dbReference type="Proteomes" id="UP001153076">
    <property type="component" value="Unassembled WGS sequence"/>
</dbReference>
<dbReference type="EMBL" id="JAKOGI010001305">
    <property type="protein sequence ID" value="KAJ8426354.1"/>
    <property type="molecule type" value="Genomic_DNA"/>
</dbReference>
<feature type="domain" description="BRX" evidence="6">
    <location>
        <begin position="333"/>
        <end position="392"/>
    </location>
</feature>
<feature type="region of interest" description="Disordered" evidence="4">
    <location>
        <begin position="1"/>
        <end position="38"/>
    </location>
</feature>
<feature type="region of interest" description="Disordered" evidence="4">
    <location>
        <begin position="60"/>
        <end position="87"/>
    </location>
</feature>
<keyword evidence="5" id="KW-0812">Transmembrane</keyword>
<keyword evidence="5" id="KW-0472">Membrane</keyword>
<feature type="domain" description="BRX" evidence="6">
    <location>
        <begin position="156"/>
        <end position="211"/>
    </location>
</feature>
<evidence type="ECO:0000256" key="5">
    <source>
        <dbReference type="SAM" id="Phobius"/>
    </source>
</evidence>
<dbReference type="InterPro" id="IPR027988">
    <property type="entry name" value="BRX_N"/>
</dbReference>
<comment type="caution">
    <text evidence="7">The sequence shown here is derived from an EMBL/GenBank/DDBJ whole genome shotgun (WGS) entry which is preliminary data.</text>
</comment>
<evidence type="ECO:0000313" key="8">
    <source>
        <dbReference type="Proteomes" id="UP001153076"/>
    </source>
</evidence>
<dbReference type="PROSITE" id="PS51514">
    <property type="entry name" value="BRX"/>
    <property type="match status" value="2"/>
</dbReference>
<dbReference type="InterPro" id="IPR013591">
    <property type="entry name" value="Brevis_radix_dom"/>
</dbReference>
<reference evidence="7" key="1">
    <citation type="submission" date="2022-04" db="EMBL/GenBank/DDBJ databases">
        <title>Carnegiea gigantea Genome sequencing and assembly v2.</title>
        <authorList>
            <person name="Copetti D."/>
            <person name="Sanderson M.J."/>
            <person name="Burquez A."/>
            <person name="Wojciechowski M.F."/>
        </authorList>
    </citation>
    <scope>NUCLEOTIDE SEQUENCE</scope>
    <source>
        <strain evidence="7">SGP5-SGP5p</strain>
        <tissue evidence="7">Aerial part</tissue>
    </source>
</reference>
<evidence type="ECO:0000256" key="4">
    <source>
        <dbReference type="SAM" id="MobiDB-lite"/>
    </source>
</evidence>
<accession>A0A9Q1GW92</accession>
<name>A0A9Q1GW92_9CARY</name>
<dbReference type="AlphaFoldDB" id="A0A9Q1GW92"/>
<evidence type="ECO:0000313" key="7">
    <source>
        <dbReference type="EMBL" id="KAJ8426354.1"/>
    </source>
</evidence>
<feature type="compositionally biased region" description="Polar residues" evidence="4">
    <location>
        <begin position="275"/>
        <end position="330"/>
    </location>
</feature>
<evidence type="ECO:0000259" key="6">
    <source>
        <dbReference type="PROSITE" id="PS51514"/>
    </source>
</evidence>